<evidence type="ECO:0000256" key="3">
    <source>
        <dbReference type="ARBA" id="ARBA00022603"/>
    </source>
</evidence>
<dbReference type="AlphaFoldDB" id="A0A942UIP4"/>
<dbReference type="GO" id="GO:0032259">
    <property type="term" value="P:methylation"/>
    <property type="evidence" value="ECO:0007669"/>
    <property type="project" value="UniProtKB-KW"/>
</dbReference>
<protein>
    <recommendedName>
        <fullName evidence="2">protein-glutamate O-methyltransferase</fullName>
        <ecNumber evidence="2">2.1.1.80</ecNumber>
    </recommendedName>
</protein>
<dbReference type="Gene3D" id="1.10.155.10">
    <property type="entry name" value="Chemotaxis receptor methyltransferase CheR, N-terminal domain"/>
    <property type="match status" value="1"/>
</dbReference>
<feature type="domain" description="CheR-type methyltransferase" evidence="6">
    <location>
        <begin position="1"/>
        <end position="259"/>
    </location>
</feature>
<dbReference type="PANTHER" id="PTHR24422:SF19">
    <property type="entry name" value="CHEMOTAXIS PROTEIN METHYLTRANSFERASE"/>
    <property type="match status" value="1"/>
</dbReference>
<dbReference type="Gene3D" id="3.40.50.150">
    <property type="entry name" value="Vaccinia Virus protein VP39"/>
    <property type="match status" value="1"/>
</dbReference>
<proteinExistence type="predicted"/>
<dbReference type="Pfam" id="PF03705">
    <property type="entry name" value="CheR_N"/>
    <property type="match status" value="1"/>
</dbReference>
<organism evidence="7 8">
    <name type="scientific">Lederbergia citrea</name>
    <dbReference type="NCBI Taxonomy" id="2833581"/>
    <lineage>
        <taxon>Bacteria</taxon>
        <taxon>Bacillati</taxon>
        <taxon>Bacillota</taxon>
        <taxon>Bacilli</taxon>
        <taxon>Bacillales</taxon>
        <taxon>Bacillaceae</taxon>
        <taxon>Lederbergia</taxon>
    </lineage>
</organism>
<keyword evidence="4" id="KW-0808">Transferase</keyword>
<dbReference type="InterPro" id="IPR022642">
    <property type="entry name" value="CheR_C"/>
</dbReference>
<evidence type="ECO:0000256" key="1">
    <source>
        <dbReference type="ARBA" id="ARBA00001541"/>
    </source>
</evidence>
<comment type="catalytic activity">
    <reaction evidence="1">
        <text>L-glutamyl-[protein] + S-adenosyl-L-methionine = [protein]-L-glutamate 5-O-methyl ester + S-adenosyl-L-homocysteine</text>
        <dbReference type="Rhea" id="RHEA:24452"/>
        <dbReference type="Rhea" id="RHEA-COMP:10208"/>
        <dbReference type="Rhea" id="RHEA-COMP:10311"/>
        <dbReference type="ChEBI" id="CHEBI:29973"/>
        <dbReference type="ChEBI" id="CHEBI:57856"/>
        <dbReference type="ChEBI" id="CHEBI:59789"/>
        <dbReference type="ChEBI" id="CHEBI:82795"/>
        <dbReference type="EC" id="2.1.1.80"/>
    </reaction>
</comment>
<dbReference type="Pfam" id="PF01739">
    <property type="entry name" value="CheR"/>
    <property type="match status" value="1"/>
</dbReference>
<dbReference type="SUPFAM" id="SSF47757">
    <property type="entry name" value="Chemotaxis receptor methyltransferase CheR, N-terminal domain"/>
    <property type="match status" value="1"/>
</dbReference>
<evidence type="ECO:0000313" key="8">
    <source>
        <dbReference type="Proteomes" id="UP000676456"/>
    </source>
</evidence>
<evidence type="ECO:0000256" key="2">
    <source>
        <dbReference type="ARBA" id="ARBA00012534"/>
    </source>
</evidence>
<dbReference type="InterPro" id="IPR050903">
    <property type="entry name" value="Bact_Chemotaxis_MeTrfase"/>
</dbReference>
<keyword evidence="3" id="KW-0489">Methyltransferase</keyword>
<dbReference type="PRINTS" id="PR00996">
    <property type="entry name" value="CHERMTFRASE"/>
</dbReference>
<dbReference type="Proteomes" id="UP000676456">
    <property type="component" value="Unassembled WGS sequence"/>
</dbReference>
<name>A0A942UIP4_9BACI</name>
<dbReference type="SMART" id="SM00138">
    <property type="entry name" value="MeTrc"/>
    <property type="match status" value="1"/>
</dbReference>
<dbReference type="RefSeq" id="WP_213097163.1">
    <property type="nucleotide sequence ID" value="NZ_JAGYPN010000001.1"/>
</dbReference>
<sequence>MDLDYIQFMKQIKQKIGIDLSLYKEAQMKRRLTSLYRKNGFASFKEFFVGIEGDSQLMDEFLDKMTINVTEFYRNRSRWDVLENKILPRLLKEKTKLKIWSAASSTGEEPYTISMILSRYLPLSQISILATDIDEQALAMAKTGIYSERSLVEMPETMKKKYFRHEGSFYKISEDIKQTVKFRKLNLLADQFDSGFDLIICRNVLIYFTEEAKDSLYKKFSTALSHRGVLFVGSTEQIFNPSQYDIEVEDTFFYRKEKIDSRNFEA</sequence>
<evidence type="ECO:0000259" key="6">
    <source>
        <dbReference type="PROSITE" id="PS50123"/>
    </source>
</evidence>
<keyword evidence="5" id="KW-0949">S-adenosyl-L-methionine</keyword>
<evidence type="ECO:0000256" key="5">
    <source>
        <dbReference type="ARBA" id="ARBA00022691"/>
    </source>
</evidence>
<dbReference type="PANTHER" id="PTHR24422">
    <property type="entry name" value="CHEMOTAXIS PROTEIN METHYLTRANSFERASE"/>
    <property type="match status" value="1"/>
</dbReference>
<gene>
    <name evidence="7" type="ORF">KHA91_05450</name>
</gene>
<dbReference type="EMBL" id="JAGYPN010000001">
    <property type="protein sequence ID" value="MBS4222201.1"/>
    <property type="molecule type" value="Genomic_DNA"/>
</dbReference>
<dbReference type="InterPro" id="IPR036804">
    <property type="entry name" value="CheR_N_sf"/>
</dbReference>
<keyword evidence="8" id="KW-1185">Reference proteome</keyword>
<dbReference type="GO" id="GO:0008983">
    <property type="term" value="F:protein-glutamate O-methyltransferase activity"/>
    <property type="evidence" value="ECO:0007669"/>
    <property type="project" value="UniProtKB-EC"/>
</dbReference>
<dbReference type="EC" id="2.1.1.80" evidence="2"/>
<reference evidence="7 8" key="1">
    <citation type="submission" date="2021-05" db="EMBL/GenBank/DDBJ databases">
        <title>Novel Bacillus species.</title>
        <authorList>
            <person name="Liu G."/>
        </authorList>
    </citation>
    <scope>NUCLEOTIDE SEQUENCE [LARGE SCALE GENOMIC DNA]</scope>
    <source>
        <strain evidence="7 8">FJAT-49682</strain>
    </source>
</reference>
<comment type="caution">
    <text evidence="7">The sequence shown here is derived from an EMBL/GenBank/DDBJ whole genome shotgun (WGS) entry which is preliminary data.</text>
</comment>
<dbReference type="PROSITE" id="PS50123">
    <property type="entry name" value="CHER"/>
    <property type="match status" value="1"/>
</dbReference>
<dbReference type="InterPro" id="IPR000780">
    <property type="entry name" value="CheR_MeTrfase"/>
</dbReference>
<dbReference type="SUPFAM" id="SSF53335">
    <property type="entry name" value="S-adenosyl-L-methionine-dependent methyltransferases"/>
    <property type="match status" value="1"/>
</dbReference>
<dbReference type="InterPro" id="IPR029063">
    <property type="entry name" value="SAM-dependent_MTases_sf"/>
</dbReference>
<accession>A0A942UIP4</accession>
<dbReference type="InterPro" id="IPR022641">
    <property type="entry name" value="CheR_N"/>
</dbReference>
<evidence type="ECO:0000313" key="7">
    <source>
        <dbReference type="EMBL" id="MBS4222201.1"/>
    </source>
</evidence>
<evidence type="ECO:0000256" key="4">
    <source>
        <dbReference type="ARBA" id="ARBA00022679"/>
    </source>
</evidence>